<keyword evidence="1" id="KW-0812">Transmembrane</keyword>
<dbReference type="EMBL" id="SRLE01000006">
    <property type="protein sequence ID" value="TGD73925.1"/>
    <property type="molecule type" value="Genomic_DNA"/>
</dbReference>
<sequence length="65" mass="7028">MYIKPRRPVLSRRSDRALVQAGLFFVCAMMSVLGLGVVALACFIPAAAMVEALSLVSPSNTSRRM</sequence>
<protein>
    <submittedName>
        <fullName evidence="2">Uncharacterized protein</fullName>
    </submittedName>
</protein>
<dbReference type="Proteomes" id="UP000298050">
    <property type="component" value="Unassembled WGS sequence"/>
</dbReference>
<name>A0A4Z0M3P5_9GAMM</name>
<keyword evidence="1" id="KW-1133">Transmembrane helix</keyword>
<accession>A0A4Z0M3P5</accession>
<keyword evidence="1" id="KW-0472">Membrane</keyword>
<proteinExistence type="predicted"/>
<evidence type="ECO:0000313" key="2">
    <source>
        <dbReference type="EMBL" id="TGD73925.1"/>
    </source>
</evidence>
<evidence type="ECO:0000313" key="3">
    <source>
        <dbReference type="Proteomes" id="UP000298050"/>
    </source>
</evidence>
<comment type="caution">
    <text evidence="2">The sequence shown here is derived from an EMBL/GenBank/DDBJ whole genome shotgun (WGS) entry which is preliminary data.</text>
</comment>
<reference evidence="2 3" key="1">
    <citation type="submission" date="2019-04" db="EMBL/GenBank/DDBJ databases">
        <title>Taxonomy of novel Haliea sp. from mangrove soil of West Coast of India.</title>
        <authorList>
            <person name="Verma A."/>
            <person name="Kumar P."/>
            <person name="Krishnamurthi S."/>
        </authorList>
    </citation>
    <scope>NUCLEOTIDE SEQUENCE [LARGE SCALE GENOMIC DNA]</scope>
    <source>
        <strain evidence="2 3">SAOS-164</strain>
    </source>
</reference>
<feature type="transmembrane region" description="Helical" evidence="1">
    <location>
        <begin position="21"/>
        <end position="48"/>
    </location>
</feature>
<keyword evidence="3" id="KW-1185">Reference proteome</keyword>
<gene>
    <name evidence="2" type="ORF">E4634_07220</name>
</gene>
<organism evidence="2 3">
    <name type="scientific">Mangrovimicrobium sediminis</name>
    <dbReference type="NCBI Taxonomy" id="2562682"/>
    <lineage>
        <taxon>Bacteria</taxon>
        <taxon>Pseudomonadati</taxon>
        <taxon>Pseudomonadota</taxon>
        <taxon>Gammaproteobacteria</taxon>
        <taxon>Cellvibrionales</taxon>
        <taxon>Halieaceae</taxon>
        <taxon>Mangrovimicrobium</taxon>
    </lineage>
</organism>
<dbReference type="AlphaFoldDB" id="A0A4Z0M3P5"/>
<evidence type="ECO:0000256" key="1">
    <source>
        <dbReference type="SAM" id="Phobius"/>
    </source>
</evidence>
<dbReference type="RefSeq" id="WP_135442298.1">
    <property type="nucleotide sequence ID" value="NZ_SRLE01000006.1"/>
</dbReference>
<dbReference type="OrthoDB" id="5740667at2"/>